<proteinExistence type="predicted"/>
<protein>
    <submittedName>
        <fullName evidence="2">Uncharacterized protein</fullName>
    </submittedName>
</protein>
<evidence type="ECO:0000256" key="1">
    <source>
        <dbReference type="SAM" id="MobiDB-lite"/>
    </source>
</evidence>
<reference evidence="2" key="1">
    <citation type="submission" date="2020-11" db="EMBL/GenBank/DDBJ databases">
        <authorList>
            <consortium name="DOE Joint Genome Institute"/>
            <person name="Ahrendt S."/>
            <person name="Riley R."/>
            <person name="Andreopoulos W."/>
            <person name="Labutti K."/>
            <person name="Pangilinan J."/>
            <person name="Ruiz-Duenas F.J."/>
            <person name="Barrasa J.M."/>
            <person name="Sanchez-Garcia M."/>
            <person name="Camarero S."/>
            <person name="Miyauchi S."/>
            <person name="Serrano A."/>
            <person name="Linde D."/>
            <person name="Babiker R."/>
            <person name="Drula E."/>
            <person name="Ayuso-Fernandez I."/>
            <person name="Pacheco R."/>
            <person name="Padilla G."/>
            <person name="Ferreira P."/>
            <person name="Barriuso J."/>
            <person name="Kellner H."/>
            <person name="Castanera R."/>
            <person name="Alfaro M."/>
            <person name="Ramirez L."/>
            <person name="Pisabarro A.G."/>
            <person name="Kuo A."/>
            <person name="Tritt A."/>
            <person name="Lipzen A."/>
            <person name="He G."/>
            <person name="Yan M."/>
            <person name="Ng V."/>
            <person name="Cullen D."/>
            <person name="Martin F."/>
            <person name="Rosso M.-N."/>
            <person name="Henrissat B."/>
            <person name="Hibbett D."/>
            <person name="Martinez A.T."/>
            <person name="Grigoriev I.V."/>
        </authorList>
    </citation>
    <scope>NUCLEOTIDE SEQUENCE</scope>
    <source>
        <strain evidence="2">CBS 506.95</strain>
    </source>
</reference>
<dbReference type="EMBL" id="MU157889">
    <property type="protein sequence ID" value="KAF9525028.1"/>
    <property type="molecule type" value="Genomic_DNA"/>
</dbReference>
<dbReference type="AlphaFoldDB" id="A0A9P6E9V0"/>
<feature type="region of interest" description="Disordered" evidence="1">
    <location>
        <begin position="199"/>
        <end position="316"/>
    </location>
</feature>
<accession>A0A9P6E9V0</accession>
<organism evidence="2 3">
    <name type="scientific">Crepidotus variabilis</name>
    <dbReference type="NCBI Taxonomy" id="179855"/>
    <lineage>
        <taxon>Eukaryota</taxon>
        <taxon>Fungi</taxon>
        <taxon>Dikarya</taxon>
        <taxon>Basidiomycota</taxon>
        <taxon>Agaricomycotina</taxon>
        <taxon>Agaricomycetes</taxon>
        <taxon>Agaricomycetidae</taxon>
        <taxon>Agaricales</taxon>
        <taxon>Agaricineae</taxon>
        <taxon>Crepidotaceae</taxon>
        <taxon>Crepidotus</taxon>
    </lineage>
</organism>
<feature type="compositionally biased region" description="Low complexity" evidence="1">
    <location>
        <begin position="147"/>
        <end position="162"/>
    </location>
</feature>
<feature type="compositionally biased region" description="Polar residues" evidence="1">
    <location>
        <begin position="271"/>
        <end position="286"/>
    </location>
</feature>
<sequence length="316" mass="33880">MPLHDTPLQSDWEITAEQRNGVGGTIDFDPQTSTNEGVLTRWVPAGVSNLGFDVPIGAAAENNIRQEDDPFMVTPANYVGLAEESRREDTSTFNPQGQLPVKQIRTTRPAARPMPTSTLSVAERVTELLGEDYRLGGARARVNAFSGPQAVSSSPSRSIASVMPRQARARADHGLLNAPQLVNPPVSSLSEHIAGIQTPSSVETQLVPAPADNDSNGDEERLTSGVPVVHSTHNELQPPTGHIEPQRNEEQVSRDVLDQQSPARKRRKGSNGASLTAVQGTSSAAPQHTADARAHAEALIYGAQGKRIKKPKLRDS</sequence>
<feature type="compositionally biased region" description="Basic and acidic residues" evidence="1">
    <location>
        <begin position="244"/>
        <end position="257"/>
    </location>
</feature>
<evidence type="ECO:0000313" key="2">
    <source>
        <dbReference type="EMBL" id="KAF9525028.1"/>
    </source>
</evidence>
<evidence type="ECO:0000313" key="3">
    <source>
        <dbReference type="Proteomes" id="UP000807306"/>
    </source>
</evidence>
<comment type="caution">
    <text evidence="2">The sequence shown here is derived from an EMBL/GenBank/DDBJ whole genome shotgun (WGS) entry which is preliminary data.</text>
</comment>
<dbReference type="Proteomes" id="UP000807306">
    <property type="component" value="Unassembled WGS sequence"/>
</dbReference>
<feature type="compositionally biased region" description="Basic residues" evidence="1">
    <location>
        <begin position="306"/>
        <end position="316"/>
    </location>
</feature>
<feature type="region of interest" description="Disordered" evidence="1">
    <location>
        <begin position="147"/>
        <end position="166"/>
    </location>
</feature>
<name>A0A9P6E9V0_9AGAR</name>
<gene>
    <name evidence="2" type="ORF">CPB83DRAFT_897310</name>
</gene>
<keyword evidence="3" id="KW-1185">Reference proteome</keyword>